<dbReference type="Pfam" id="PF13095">
    <property type="entry name" value="FTA2"/>
    <property type="match status" value="1"/>
</dbReference>
<proteinExistence type="predicted"/>
<dbReference type="Proteomes" id="UP000800200">
    <property type="component" value="Unassembled WGS sequence"/>
</dbReference>
<keyword evidence="3" id="KW-1185">Reference proteome</keyword>
<feature type="compositionally biased region" description="Basic residues" evidence="1">
    <location>
        <begin position="1"/>
        <end position="10"/>
    </location>
</feature>
<feature type="region of interest" description="Disordered" evidence="1">
    <location>
        <begin position="1"/>
        <end position="24"/>
    </location>
</feature>
<organism evidence="2 3">
    <name type="scientific">Zopfia rhizophila CBS 207.26</name>
    <dbReference type="NCBI Taxonomy" id="1314779"/>
    <lineage>
        <taxon>Eukaryota</taxon>
        <taxon>Fungi</taxon>
        <taxon>Dikarya</taxon>
        <taxon>Ascomycota</taxon>
        <taxon>Pezizomycotina</taxon>
        <taxon>Dothideomycetes</taxon>
        <taxon>Dothideomycetes incertae sedis</taxon>
        <taxon>Zopfiaceae</taxon>
        <taxon>Zopfia</taxon>
    </lineage>
</organism>
<name>A0A6A6DNT1_9PEZI</name>
<evidence type="ECO:0000313" key="3">
    <source>
        <dbReference type="Proteomes" id="UP000800200"/>
    </source>
</evidence>
<sequence length="317" mass="36435">MPQRKRRRKSLNTSSKWQSAVPSPSVYHGELLPSCAGPKFHPFRTSNPEIQFQTLLNEPNLSDTGGQGYVFKALVDSEPFAIKLFKFFDIEEEKARFADSQKAKMTDEELEGNTDPFFAECRAYGRIEEFYENCQGKKNPGLIAAPCYGYLYISEEQEMDLGRQFGILDWNRLDTHANTRIRALVKQFIPDEPINRKVKSVKRMLSDLKTLHRIGVYPRDTFARNYRGGLMVDFGIALTEPSCVLRVLPEWMREPEKYKDLGAFDDMIRELGIKTAVRAARPENPQIHTRGDYVRGELREEFVELDRSGKNAKPALV</sequence>
<dbReference type="OrthoDB" id="3432781at2759"/>
<dbReference type="InterPro" id="IPR025213">
    <property type="entry name" value="Sim4_Fta2"/>
</dbReference>
<dbReference type="AlphaFoldDB" id="A0A6A6DNT1"/>
<evidence type="ECO:0000256" key="1">
    <source>
        <dbReference type="SAM" id="MobiDB-lite"/>
    </source>
</evidence>
<protein>
    <recommendedName>
        <fullName evidence="4">Protein kinase domain-containing protein</fullName>
    </recommendedName>
</protein>
<feature type="compositionally biased region" description="Polar residues" evidence="1">
    <location>
        <begin position="11"/>
        <end position="22"/>
    </location>
</feature>
<evidence type="ECO:0000313" key="2">
    <source>
        <dbReference type="EMBL" id="KAF2181214.1"/>
    </source>
</evidence>
<reference evidence="2" key="1">
    <citation type="journal article" date="2020" name="Stud. Mycol.">
        <title>101 Dothideomycetes genomes: a test case for predicting lifestyles and emergence of pathogens.</title>
        <authorList>
            <person name="Haridas S."/>
            <person name="Albert R."/>
            <person name="Binder M."/>
            <person name="Bloem J."/>
            <person name="Labutti K."/>
            <person name="Salamov A."/>
            <person name="Andreopoulos B."/>
            <person name="Baker S."/>
            <person name="Barry K."/>
            <person name="Bills G."/>
            <person name="Bluhm B."/>
            <person name="Cannon C."/>
            <person name="Castanera R."/>
            <person name="Culley D."/>
            <person name="Daum C."/>
            <person name="Ezra D."/>
            <person name="Gonzalez J."/>
            <person name="Henrissat B."/>
            <person name="Kuo A."/>
            <person name="Liang C."/>
            <person name="Lipzen A."/>
            <person name="Lutzoni F."/>
            <person name="Magnuson J."/>
            <person name="Mondo S."/>
            <person name="Nolan M."/>
            <person name="Ohm R."/>
            <person name="Pangilinan J."/>
            <person name="Park H.-J."/>
            <person name="Ramirez L."/>
            <person name="Alfaro M."/>
            <person name="Sun H."/>
            <person name="Tritt A."/>
            <person name="Yoshinaga Y."/>
            <person name="Zwiers L.-H."/>
            <person name="Turgeon B."/>
            <person name="Goodwin S."/>
            <person name="Spatafora J."/>
            <person name="Crous P."/>
            <person name="Grigoriev I."/>
        </authorList>
    </citation>
    <scope>NUCLEOTIDE SEQUENCE</scope>
    <source>
        <strain evidence="2">CBS 207.26</strain>
    </source>
</reference>
<evidence type="ECO:0008006" key="4">
    <source>
        <dbReference type="Google" id="ProtNLM"/>
    </source>
</evidence>
<gene>
    <name evidence="2" type="ORF">K469DRAFT_752817</name>
</gene>
<dbReference type="EMBL" id="ML994653">
    <property type="protein sequence ID" value="KAF2181214.1"/>
    <property type="molecule type" value="Genomic_DNA"/>
</dbReference>
<accession>A0A6A6DNT1</accession>